<feature type="coiled-coil region" evidence="1">
    <location>
        <begin position="90"/>
        <end position="117"/>
    </location>
</feature>
<keyword evidence="1" id="KW-0175">Coiled coil</keyword>
<name>S5DMP6_9VIRU</name>
<dbReference type="EMBL" id="KC752317">
    <property type="protein sequence ID" value="AGQ20224.1"/>
    <property type="molecule type" value="Genomic_DNA"/>
</dbReference>
<reference evidence="2" key="1">
    <citation type="journal article" date="2013" name="J. Gen. Virol.">
        <title>Ultrastructural and genomic characterization of a second banchine polydnavirus confirms the existence of shared features within this ichnovirus lineage.</title>
        <authorList>
            <person name="Djoumad A."/>
            <person name="Stoltz D."/>
            <person name="Beliveau C."/>
            <person name="Boyle B."/>
            <person name="Kuhn L."/>
            <person name="Cusson M."/>
        </authorList>
    </citation>
    <scope>NUCLEOTIDE SEQUENCE</scope>
</reference>
<protein>
    <submittedName>
        <fullName evidence="2">AsIV-cont00111-ORF1</fullName>
    </submittedName>
</protein>
<accession>S5DMP6</accession>
<organism evidence="2">
    <name type="scientific">Apophua simplicipes ichnovirus</name>
    <dbReference type="NCBI Taxonomy" id="1329648"/>
    <lineage>
        <taxon>Viruses</taxon>
        <taxon>Viruses incertae sedis</taxon>
        <taxon>Polydnaviriformidae</taxon>
        <taxon>Ichnoviriform</taxon>
    </lineage>
</organism>
<evidence type="ECO:0000256" key="1">
    <source>
        <dbReference type="SAM" id="Coils"/>
    </source>
</evidence>
<evidence type="ECO:0000313" key="2">
    <source>
        <dbReference type="EMBL" id="AGQ20224.1"/>
    </source>
</evidence>
<sequence length="131" mass="15523">MRRQSSISLDSRRKLLKEISRIFKISQRIFISLILRTLERFFSREIFDLSNTNMDFTPRRKPNLAQLKRIYDLIQKIQRCTSPPGAKLNEEDSESERAKMEEKRKALIAELRRLANKYTELPISALRILNA</sequence>
<proteinExistence type="predicted"/>